<reference evidence="2 3" key="1">
    <citation type="submission" date="2016-08" db="EMBL/GenBank/DDBJ databases">
        <title>Genome sequence of Clavibacter michiganensis subsp. michiganensis strain CASJ007.</title>
        <authorList>
            <person name="Thapa S.P."/>
            <person name="Coaker G."/>
        </authorList>
    </citation>
    <scope>NUCLEOTIDE SEQUENCE [LARGE SCALE GENOMIC DNA]</scope>
    <source>
        <strain evidence="2">CASJ007</strain>
    </source>
</reference>
<organism evidence="2 3">
    <name type="scientific">Clavibacter michiganensis subsp. michiganensis</name>
    <dbReference type="NCBI Taxonomy" id="33013"/>
    <lineage>
        <taxon>Bacteria</taxon>
        <taxon>Bacillati</taxon>
        <taxon>Actinomycetota</taxon>
        <taxon>Actinomycetes</taxon>
        <taxon>Micrococcales</taxon>
        <taxon>Microbacteriaceae</taxon>
        <taxon>Clavibacter</taxon>
    </lineage>
</organism>
<evidence type="ECO:0000256" key="1">
    <source>
        <dbReference type="SAM" id="MobiDB-lite"/>
    </source>
</evidence>
<dbReference type="Proteomes" id="UP000195062">
    <property type="component" value="Unassembled WGS sequence"/>
</dbReference>
<keyword evidence="3" id="KW-1185">Reference proteome</keyword>
<evidence type="ECO:0000313" key="2">
    <source>
        <dbReference type="EMBL" id="OUE03552.1"/>
    </source>
</evidence>
<name>A0A251XJ47_CLAMM</name>
<accession>A0A251XJ47</accession>
<comment type="caution">
    <text evidence="2">The sequence shown here is derived from an EMBL/GenBank/DDBJ whole genome shotgun (WGS) entry which is preliminary data.</text>
</comment>
<keyword evidence="2" id="KW-0436">Ligase</keyword>
<proteinExistence type="predicted"/>
<evidence type="ECO:0000313" key="3">
    <source>
        <dbReference type="Proteomes" id="UP000195062"/>
    </source>
</evidence>
<dbReference type="GO" id="GO:0016874">
    <property type="term" value="F:ligase activity"/>
    <property type="evidence" value="ECO:0007669"/>
    <property type="project" value="UniProtKB-KW"/>
</dbReference>
<sequence>MQCDIDIIGEAGQLAEVELISATAATLAALGLTGCTIRVNDRRILAGILDSCGFATERQAQALISIDKLDKIGARASSRSSPRAGPTRRRCSAGSSSASSPRSPTAACRSRPRRSPGSCRRRRP</sequence>
<feature type="region of interest" description="Disordered" evidence="1">
    <location>
        <begin position="73"/>
        <end position="124"/>
    </location>
</feature>
<protein>
    <submittedName>
        <fullName evidence="2">Histidine--tRNA ligase</fullName>
    </submittedName>
</protein>
<dbReference type="InterPro" id="IPR045864">
    <property type="entry name" value="aa-tRNA-synth_II/BPL/LPL"/>
</dbReference>
<dbReference type="SUPFAM" id="SSF55681">
    <property type="entry name" value="Class II aaRS and biotin synthetases"/>
    <property type="match status" value="1"/>
</dbReference>
<dbReference type="Gene3D" id="3.30.930.10">
    <property type="entry name" value="Bira Bifunctional Protein, Domain 2"/>
    <property type="match status" value="1"/>
</dbReference>
<feature type="compositionally biased region" description="Basic residues" evidence="1">
    <location>
        <begin position="110"/>
        <end position="124"/>
    </location>
</feature>
<dbReference type="PANTHER" id="PTHR11476:SF7">
    <property type="entry name" value="HISTIDINE--TRNA LIGASE"/>
    <property type="match status" value="1"/>
</dbReference>
<gene>
    <name evidence="2" type="primary">hisS_2</name>
    <name evidence="2" type="ORF">CMMCAS07_01290</name>
</gene>
<feature type="compositionally biased region" description="Low complexity" evidence="1">
    <location>
        <begin position="74"/>
        <end position="85"/>
    </location>
</feature>
<feature type="compositionally biased region" description="Low complexity" evidence="1">
    <location>
        <begin position="92"/>
        <end position="109"/>
    </location>
</feature>
<dbReference type="AlphaFoldDB" id="A0A251XJ47"/>
<dbReference type="PANTHER" id="PTHR11476">
    <property type="entry name" value="HISTIDYL-TRNA SYNTHETASE"/>
    <property type="match status" value="1"/>
</dbReference>
<dbReference type="EMBL" id="MDHH01000001">
    <property type="protein sequence ID" value="OUE03552.1"/>
    <property type="molecule type" value="Genomic_DNA"/>
</dbReference>